<dbReference type="GO" id="GO:0034198">
    <property type="term" value="P:cellular response to amino acid starvation"/>
    <property type="evidence" value="ECO:0007669"/>
    <property type="project" value="TreeGrafter"/>
</dbReference>
<name>A0A8T8TAW9_9BASI</name>
<dbReference type="Proteomes" id="UP000077671">
    <property type="component" value="Unassembled WGS sequence"/>
</dbReference>
<dbReference type="PANTHER" id="PTHR23346">
    <property type="entry name" value="TRANSLATIONAL ACTIVATOR GCN1-RELATED"/>
    <property type="match status" value="1"/>
</dbReference>
<dbReference type="GO" id="GO:0005829">
    <property type="term" value="C:cytosol"/>
    <property type="evidence" value="ECO:0007669"/>
    <property type="project" value="TreeGrafter"/>
</dbReference>
<protein>
    <submittedName>
        <fullName evidence="2">Uncharacterized protein</fullName>
    </submittedName>
</protein>
<accession>A0A8T8TAW9</accession>
<organism evidence="2 3">
    <name type="scientific">Tilletia caries</name>
    <name type="common">wheat bunt fungus</name>
    <dbReference type="NCBI Taxonomy" id="13290"/>
    <lineage>
        <taxon>Eukaryota</taxon>
        <taxon>Fungi</taxon>
        <taxon>Dikarya</taxon>
        <taxon>Basidiomycota</taxon>
        <taxon>Ustilaginomycotina</taxon>
        <taxon>Exobasidiomycetes</taxon>
        <taxon>Tilletiales</taxon>
        <taxon>Tilletiaceae</taxon>
        <taxon>Tilletia</taxon>
    </lineage>
</organism>
<evidence type="ECO:0000313" key="3">
    <source>
        <dbReference type="Proteomes" id="UP000077671"/>
    </source>
</evidence>
<dbReference type="GO" id="GO:0019887">
    <property type="term" value="F:protein kinase regulator activity"/>
    <property type="evidence" value="ECO:0007669"/>
    <property type="project" value="TreeGrafter"/>
</dbReference>
<dbReference type="EMBL" id="LWDD02000621">
    <property type="protein sequence ID" value="KAE8257935.1"/>
    <property type="molecule type" value="Genomic_DNA"/>
</dbReference>
<keyword evidence="1" id="KW-0677">Repeat</keyword>
<reference evidence="2" key="1">
    <citation type="submission" date="2016-04" db="EMBL/GenBank/DDBJ databases">
        <authorList>
            <person name="Nguyen H.D."/>
            <person name="Kesanakurti P."/>
            <person name="Cullis J."/>
            <person name="Levesque C.A."/>
            <person name="Hambleton S."/>
        </authorList>
    </citation>
    <scope>NUCLEOTIDE SEQUENCE</scope>
    <source>
        <strain evidence="2">DAOMC 238032</strain>
    </source>
</reference>
<reference evidence="2" key="2">
    <citation type="journal article" date="2019" name="IMA Fungus">
        <title>Genome sequencing and comparison of five Tilletia species to identify candidate genes for the detection of regulated species infecting wheat.</title>
        <authorList>
            <person name="Nguyen H.D.T."/>
            <person name="Sultana T."/>
            <person name="Kesanakurti P."/>
            <person name="Hambleton S."/>
        </authorList>
    </citation>
    <scope>NUCLEOTIDE SEQUENCE</scope>
    <source>
        <strain evidence="2">DAOMC 238032</strain>
    </source>
</reference>
<proteinExistence type="predicted"/>
<gene>
    <name evidence="2" type="ORF">A4X03_0g4524</name>
</gene>
<evidence type="ECO:0000313" key="2">
    <source>
        <dbReference type="EMBL" id="KAE8257935.1"/>
    </source>
</evidence>
<sequence length="100" mass="10341">MEQLVILLRRAVQNVGTPSQGLPDFCLPKGAGPLFPVFLAGLMDGTAKQQGQSALGLSKVVHRTSADAIKPFLTTIVGASASAEDVPEGDGQPINDSVRA</sequence>
<dbReference type="AlphaFoldDB" id="A0A8T8TAW9"/>
<comment type="caution">
    <text evidence="2">The sequence shown here is derived from an EMBL/GenBank/DDBJ whole genome shotgun (WGS) entry which is preliminary data.</text>
</comment>
<dbReference type="GO" id="GO:0006417">
    <property type="term" value="P:regulation of translation"/>
    <property type="evidence" value="ECO:0007669"/>
    <property type="project" value="TreeGrafter"/>
</dbReference>
<evidence type="ECO:0000256" key="1">
    <source>
        <dbReference type="ARBA" id="ARBA00022737"/>
    </source>
</evidence>
<dbReference type="PANTHER" id="PTHR23346:SF7">
    <property type="entry name" value="STALLED RIBOSOME SENSOR GCN1"/>
    <property type="match status" value="1"/>
</dbReference>